<protein>
    <submittedName>
        <fullName evidence="2">Uncharacterized protein</fullName>
    </submittedName>
</protein>
<organism evidence="2 3">
    <name type="scientific">Oedothorax gibbosus</name>
    <dbReference type="NCBI Taxonomy" id="931172"/>
    <lineage>
        <taxon>Eukaryota</taxon>
        <taxon>Metazoa</taxon>
        <taxon>Ecdysozoa</taxon>
        <taxon>Arthropoda</taxon>
        <taxon>Chelicerata</taxon>
        <taxon>Arachnida</taxon>
        <taxon>Araneae</taxon>
        <taxon>Araneomorphae</taxon>
        <taxon>Entelegynae</taxon>
        <taxon>Araneoidea</taxon>
        <taxon>Linyphiidae</taxon>
        <taxon>Erigoninae</taxon>
        <taxon>Oedothorax</taxon>
    </lineage>
</organism>
<evidence type="ECO:0000313" key="2">
    <source>
        <dbReference type="EMBL" id="KAG8184566.1"/>
    </source>
</evidence>
<evidence type="ECO:0000313" key="3">
    <source>
        <dbReference type="Proteomes" id="UP000827092"/>
    </source>
</evidence>
<name>A0AAV6UK26_9ARAC</name>
<dbReference type="Proteomes" id="UP000827092">
    <property type="component" value="Unassembled WGS sequence"/>
</dbReference>
<sequence length="90" mass="10935">MPGPEPGTFRMLGECLTDWGLPSPLITYISQFIINLKREKERGERRERGERERGEREEREGRERGEREERERRWRGEGEERREREHNIIG</sequence>
<reference evidence="2 3" key="1">
    <citation type="journal article" date="2022" name="Nat. Ecol. Evol.">
        <title>A masculinizing supergene underlies an exaggerated male reproductive morph in a spider.</title>
        <authorList>
            <person name="Hendrickx F."/>
            <person name="De Corte Z."/>
            <person name="Sonet G."/>
            <person name="Van Belleghem S.M."/>
            <person name="Kostlbacher S."/>
            <person name="Vangestel C."/>
        </authorList>
    </citation>
    <scope>NUCLEOTIDE SEQUENCE [LARGE SCALE GENOMIC DNA]</scope>
    <source>
        <strain evidence="2">W744_W776</strain>
    </source>
</reference>
<comment type="caution">
    <text evidence="2">The sequence shown here is derived from an EMBL/GenBank/DDBJ whole genome shotgun (WGS) entry which is preliminary data.</text>
</comment>
<proteinExistence type="predicted"/>
<accession>A0AAV6UK26</accession>
<dbReference type="EMBL" id="JAFNEN010000369">
    <property type="protein sequence ID" value="KAG8184566.1"/>
    <property type="molecule type" value="Genomic_DNA"/>
</dbReference>
<feature type="region of interest" description="Disordered" evidence="1">
    <location>
        <begin position="39"/>
        <end position="90"/>
    </location>
</feature>
<dbReference type="AlphaFoldDB" id="A0AAV6UK26"/>
<gene>
    <name evidence="2" type="ORF">JTE90_007682</name>
</gene>
<keyword evidence="3" id="KW-1185">Reference proteome</keyword>
<evidence type="ECO:0000256" key="1">
    <source>
        <dbReference type="SAM" id="MobiDB-lite"/>
    </source>
</evidence>